<organism evidence="2 3">
    <name type="scientific">Streptomyces thermolilacinus SPC6</name>
    <dbReference type="NCBI Taxonomy" id="1306406"/>
    <lineage>
        <taxon>Bacteria</taxon>
        <taxon>Bacillati</taxon>
        <taxon>Actinomycetota</taxon>
        <taxon>Actinomycetes</taxon>
        <taxon>Kitasatosporales</taxon>
        <taxon>Streptomycetaceae</taxon>
        <taxon>Streptomyces</taxon>
    </lineage>
</organism>
<dbReference type="AlphaFoldDB" id="A0A1D3DR22"/>
<reference evidence="2 3" key="1">
    <citation type="journal article" date="2013" name="Genome Announc.">
        <title>Genome Sequence of Streptomyces violaceusniger Strain SPC6, a Halotolerant Streptomycete That Exhibits Rapid Growth and Development.</title>
        <authorList>
            <person name="Chen X."/>
            <person name="Zhang B."/>
            <person name="Zhang W."/>
            <person name="Wu X."/>
            <person name="Zhang M."/>
            <person name="Chen T."/>
            <person name="Liu G."/>
            <person name="Dyson P."/>
        </authorList>
    </citation>
    <scope>NUCLEOTIDE SEQUENCE [LARGE SCALE GENOMIC DNA]</scope>
    <source>
        <strain evidence="2 3">SPC6</strain>
    </source>
</reference>
<accession>A0A1D3DR22</accession>
<gene>
    <name evidence="2" type="ORF">J116_010115</name>
</gene>
<dbReference type="Pfam" id="PF00144">
    <property type="entry name" value="Beta-lactamase"/>
    <property type="match status" value="1"/>
</dbReference>
<dbReference type="EMBL" id="ASHX02000001">
    <property type="protein sequence ID" value="OEJ94777.1"/>
    <property type="molecule type" value="Genomic_DNA"/>
</dbReference>
<dbReference type="InterPro" id="IPR050491">
    <property type="entry name" value="AmpC-like"/>
</dbReference>
<comment type="caution">
    <text evidence="2">The sequence shown here is derived from an EMBL/GenBank/DDBJ whole genome shotgun (WGS) entry which is preliminary data.</text>
</comment>
<keyword evidence="3" id="KW-1185">Reference proteome</keyword>
<proteinExistence type="predicted"/>
<dbReference type="InterPro" id="IPR001466">
    <property type="entry name" value="Beta-lactam-related"/>
</dbReference>
<feature type="domain" description="Beta-lactamase-related" evidence="1">
    <location>
        <begin position="63"/>
        <end position="315"/>
    </location>
</feature>
<dbReference type="InterPro" id="IPR012338">
    <property type="entry name" value="Beta-lactam/transpept-like"/>
</dbReference>
<dbReference type="Proteomes" id="UP000095329">
    <property type="component" value="Unassembled WGS sequence"/>
</dbReference>
<protein>
    <recommendedName>
        <fullName evidence="1">Beta-lactamase-related domain-containing protein</fullName>
    </recommendedName>
</protein>
<evidence type="ECO:0000313" key="2">
    <source>
        <dbReference type="EMBL" id="OEJ94777.1"/>
    </source>
</evidence>
<dbReference type="STRING" id="1306406.J116_010115"/>
<evidence type="ECO:0000259" key="1">
    <source>
        <dbReference type="Pfam" id="PF00144"/>
    </source>
</evidence>
<evidence type="ECO:0000313" key="3">
    <source>
        <dbReference type="Proteomes" id="UP000095329"/>
    </source>
</evidence>
<dbReference type="SUPFAM" id="SSF56601">
    <property type="entry name" value="beta-lactamase/transpeptidase-like"/>
    <property type="match status" value="1"/>
</dbReference>
<dbReference type="PANTHER" id="PTHR46825">
    <property type="entry name" value="D-ALANYL-D-ALANINE-CARBOXYPEPTIDASE/ENDOPEPTIDASE AMPH"/>
    <property type="match status" value="1"/>
</dbReference>
<name>A0A1D3DR22_9ACTN</name>
<dbReference type="PANTHER" id="PTHR46825:SF7">
    <property type="entry name" value="D-ALANYL-D-ALANINE CARBOXYPEPTIDASE"/>
    <property type="match status" value="1"/>
</dbReference>
<dbReference type="Gene3D" id="3.40.710.10">
    <property type="entry name" value="DD-peptidase/beta-lactamase superfamily"/>
    <property type="match status" value="1"/>
</dbReference>
<sequence length="394" mass="40765">MVPLVLAICGLTVSDPPATPPPALTRLVTAGGAPAAALLSETYGPSGTARFRTTGPGIGRADHFRAGSVTKTFVATVVLQLAAERRLALDDPVAARAPGLLPPPLDRRVTVRHLLTHTSGLPDLTRPTGPALPPEGLRAALVSRTAKPPGTFAYSNTNYVVLGRIVEHLTGRSYASEAHRRVIAPLGLTGTSFPGARTTLPDPHGRGYDSAGRDVTALDPRVAGAAGELVSTLADLNRFYSALLDGRLLPPPQLAALLDTSSAHGRYGMGLFPTRLPCGVTVWGHNGRVPGSYVRTAATRDGRHVLTFRANTDTLSPGPPLERALLEAEFCPPAGTAEAPEVSAAAEAPATAAAGRGAAPPYSGTMSGAPSLAASAVWSSGWRWDSRSASTRFS</sequence>